<sequence>MPVSETKRRNNDKYNAKCDRITVWPKKAKGAAIRAAAKENGESLQGYILAAVYARMEQEGQPLEIDPAESGEEGGL</sequence>
<evidence type="ECO:0000313" key="2">
    <source>
        <dbReference type="Proteomes" id="UP000251144"/>
    </source>
</evidence>
<name>A0A329TXS5_9FIRM</name>
<gene>
    <name evidence="1" type="ORF">C4N26_10030</name>
</gene>
<evidence type="ECO:0000313" key="1">
    <source>
        <dbReference type="EMBL" id="RAW53496.1"/>
    </source>
</evidence>
<dbReference type="Proteomes" id="UP000251144">
    <property type="component" value="Unassembled WGS sequence"/>
</dbReference>
<dbReference type="EMBL" id="PRLB01000010">
    <property type="protein sequence ID" value="RAW53496.1"/>
    <property type="molecule type" value="Genomic_DNA"/>
</dbReference>
<accession>A0A329TXS5</accession>
<dbReference type="RefSeq" id="WP_158401297.1">
    <property type="nucleotide sequence ID" value="NZ_PRLB01000010.1"/>
</dbReference>
<protein>
    <recommendedName>
        <fullName evidence="3">DUF1778 domain-containing protein</fullName>
    </recommendedName>
</protein>
<dbReference type="OrthoDB" id="1861884at2"/>
<comment type="caution">
    <text evidence="1">The sequence shown here is derived from an EMBL/GenBank/DDBJ whole genome shotgun (WGS) entry which is preliminary data.</text>
</comment>
<reference evidence="1 2" key="1">
    <citation type="submission" date="2018-02" db="EMBL/GenBank/DDBJ databases">
        <title>Complete genome sequencing of Faecalibacterium prausnitzii strains isolated from the human gut.</title>
        <authorList>
            <person name="Fitzgerald B.C."/>
            <person name="Shkoporov A.N."/>
            <person name="Ross P.R."/>
            <person name="Hill C."/>
        </authorList>
    </citation>
    <scope>NUCLEOTIDE SEQUENCE [LARGE SCALE GENOMIC DNA]</scope>
    <source>
        <strain evidence="1 2">APC942/32-1</strain>
    </source>
</reference>
<proteinExistence type="predicted"/>
<organism evidence="1 2">
    <name type="scientific">Faecalibacterium prausnitzii</name>
    <dbReference type="NCBI Taxonomy" id="853"/>
    <lineage>
        <taxon>Bacteria</taxon>
        <taxon>Bacillati</taxon>
        <taxon>Bacillota</taxon>
        <taxon>Clostridia</taxon>
        <taxon>Eubacteriales</taxon>
        <taxon>Oscillospiraceae</taxon>
        <taxon>Faecalibacterium</taxon>
    </lineage>
</organism>
<evidence type="ECO:0008006" key="3">
    <source>
        <dbReference type="Google" id="ProtNLM"/>
    </source>
</evidence>
<dbReference type="AlphaFoldDB" id="A0A329TXS5"/>